<dbReference type="InterPro" id="IPR008979">
    <property type="entry name" value="Galactose-bd-like_sf"/>
</dbReference>
<sequence length="640" mass="73221">MRQMNNLIYPKHRLCRRTSVSLGLVLLLLLIGATPGWATDEVRARYQKLEYRIPMRDGVTLYTAVYVPRDASSRHTYPFLMQRTCFGTNPYGPDQYPKTLGPSPTVQADGYIFVYQDVRGRWASGGRWTNMTPMQRTHHHAAQPRRTDESTDAHDTIDWLLRHVPYHNGRVGMWGVSYAGFYAIAGAINAHPALKAVSPQAPIADFFREDIHHNGAFTQVALLAYPLFGSGPPRPTTRPWFADALIPTDNQTEYAWHKHLGPLANARQYLARNPFWQQTVQHPNYDAFWQRRNILPHLRGVWPAVLVVGGWFDAENLYGTLQVHRTLRQHSPVARPMLVMGPFGHRGWTTEAGHTLHNDLYFGDSLATDYQRRLEAPFFRHHLKATGEALPPVSLFDTGLKRWQTPAQWPLPRRQSVRWYLSTTGKLTTRPQDQPGYRAYVSDPANPVPYTEASLTAEPDFSALFSYMSADQRFASTRPDVLTYQSEPLSQDLTVGGEITVRLQVSTNGTDADWIVKVIDVYPPDEPNHPYLPNPQTQLANYQQLVRADVLRSRYRRSYEKPLPLIPNRATALTLHLPDVLHTFRKGHRLTIQVQSSWFPLIDRNPQTFVRNNYKAREADFRSARHRVYSSSIIDVPVLP</sequence>
<evidence type="ECO:0000259" key="2">
    <source>
        <dbReference type="SMART" id="SM00939"/>
    </source>
</evidence>
<accession>A0A939GD01</accession>
<dbReference type="Gene3D" id="1.10.3020.10">
    <property type="entry name" value="alpha-amino acid ester hydrolase ( Helical cap domain)"/>
    <property type="match status" value="1"/>
</dbReference>
<evidence type="ECO:0000313" key="4">
    <source>
        <dbReference type="Proteomes" id="UP000664034"/>
    </source>
</evidence>
<comment type="caution">
    <text evidence="3">The sequence shown here is derived from an EMBL/GenBank/DDBJ whole genome shotgun (WGS) entry which is preliminary data.</text>
</comment>
<evidence type="ECO:0000256" key="1">
    <source>
        <dbReference type="ARBA" id="ARBA00022801"/>
    </source>
</evidence>
<dbReference type="AlphaFoldDB" id="A0A939GD01"/>
<reference evidence="3" key="1">
    <citation type="submission" date="2021-03" db="EMBL/GenBank/DDBJ databases">
        <title>Fibrella sp. HMF5335 genome sequencing and assembly.</title>
        <authorList>
            <person name="Kang H."/>
            <person name="Kim H."/>
            <person name="Bae S."/>
            <person name="Joh K."/>
        </authorList>
    </citation>
    <scope>NUCLEOTIDE SEQUENCE</scope>
    <source>
        <strain evidence="3">HMF5335</strain>
    </source>
</reference>
<dbReference type="SMART" id="SM00939">
    <property type="entry name" value="PepX_C"/>
    <property type="match status" value="1"/>
</dbReference>
<keyword evidence="4" id="KW-1185">Reference proteome</keyword>
<dbReference type="EMBL" id="JAFMYV010000001">
    <property type="protein sequence ID" value="MBO0935518.1"/>
    <property type="molecule type" value="Genomic_DNA"/>
</dbReference>
<gene>
    <name evidence="3" type="ORF">J2I47_03055</name>
</gene>
<dbReference type="SUPFAM" id="SSF53474">
    <property type="entry name" value="alpha/beta-Hydrolases"/>
    <property type="match status" value="1"/>
</dbReference>
<dbReference type="Gene3D" id="2.60.120.260">
    <property type="entry name" value="Galactose-binding domain-like"/>
    <property type="match status" value="1"/>
</dbReference>
<feature type="domain" description="Xaa-Pro dipeptidyl-peptidase C-terminal" evidence="2">
    <location>
        <begin position="376"/>
        <end position="639"/>
    </location>
</feature>
<dbReference type="GO" id="GO:0008239">
    <property type="term" value="F:dipeptidyl-peptidase activity"/>
    <property type="evidence" value="ECO:0007669"/>
    <property type="project" value="InterPro"/>
</dbReference>
<dbReference type="NCBIfam" id="TIGR00976">
    <property type="entry name" value="CocE_NonD"/>
    <property type="match status" value="1"/>
</dbReference>
<proteinExistence type="predicted"/>
<dbReference type="InterPro" id="IPR013736">
    <property type="entry name" value="Xaa-Pro_dipept_C"/>
</dbReference>
<evidence type="ECO:0000313" key="3">
    <source>
        <dbReference type="EMBL" id="MBO0935518.1"/>
    </source>
</evidence>
<keyword evidence="1 3" id="KW-0378">Hydrolase</keyword>
<dbReference type="InterPro" id="IPR005674">
    <property type="entry name" value="CocE/Ser_esterase"/>
</dbReference>
<dbReference type="Proteomes" id="UP000664034">
    <property type="component" value="Unassembled WGS sequence"/>
</dbReference>
<dbReference type="Pfam" id="PF02129">
    <property type="entry name" value="Peptidase_S15"/>
    <property type="match status" value="1"/>
</dbReference>
<protein>
    <submittedName>
        <fullName evidence="3">CocE/NonD family hydrolase</fullName>
    </submittedName>
</protein>
<dbReference type="Gene3D" id="3.40.50.1820">
    <property type="entry name" value="alpha/beta hydrolase"/>
    <property type="match status" value="1"/>
</dbReference>
<dbReference type="InterPro" id="IPR000383">
    <property type="entry name" value="Xaa-Pro-like_dom"/>
</dbReference>
<name>A0A939GD01_9BACT</name>
<organism evidence="3 4">
    <name type="scientific">Fibrella rubiginis</name>
    <dbReference type="NCBI Taxonomy" id="2817060"/>
    <lineage>
        <taxon>Bacteria</taxon>
        <taxon>Pseudomonadati</taxon>
        <taxon>Bacteroidota</taxon>
        <taxon>Cytophagia</taxon>
        <taxon>Cytophagales</taxon>
        <taxon>Spirosomataceae</taxon>
        <taxon>Fibrella</taxon>
    </lineage>
</organism>
<dbReference type="SUPFAM" id="SSF49785">
    <property type="entry name" value="Galactose-binding domain-like"/>
    <property type="match status" value="1"/>
</dbReference>
<dbReference type="InterPro" id="IPR029058">
    <property type="entry name" value="AB_hydrolase_fold"/>
</dbReference>
<dbReference type="Pfam" id="PF08530">
    <property type="entry name" value="PepX_C"/>
    <property type="match status" value="1"/>
</dbReference>